<feature type="compositionally biased region" description="Basic residues" evidence="1">
    <location>
        <begin position="73"/>
        <end position="90"/>
    </location>
</feature>
<feature type="compositionally biased region" description="Basic and acidic residues" evidence="1">
    <location>
        <begin position="14"/>
        <end position="32"/>
    </location>
</feature>
<evidence type="ECO:0000256" key="1">
    <source>
        <dbReference type="SAM" id="MobiDB-lite"/>
    </source>
</evidence>
<feature type="region of interest" description="Disordered" evidence="1">
    <location>
        <begin position="1"/>
        <end position="100"/>
    </location>
</feature>
<dbReference type="AlphaFoldDB" id="A0A5B7G2K5"/>
<dbReference type="Proteomes" id="UP000324222">
    <property type="component" value="Unassembled WGS sequence"/>
</dbReference>
<reference evidence="2 3" key="1">
    <citation type="submission" date="2019-05" db="EMBL/GenBank/DDBJ databases">
        <title>Another draft genome of Portunus trituberculatus and its Hox gene families provides insights of decapod evolution.</title>
        <authorList>
            <person name="Jeong J.-H."/>
            <person name="Song I."/>
            <person name="Kim S."/>
            <person name="Choi T."/>
            <person name="Kim D."/>
            <person name="Ryu S."/>
            <person name="Kim W."/>
        </authorList>
    </citation>
    <scope>NUCLEOTIDE SEQUENCE [LARGE SCALE GENOMIC DNA]</scope>
    <source>
        <tissue evidence="2">Muscle</tissue>
    </source>
</reference>
<keyword evidence="3" id="KW-1185">Reference proteome</keyword>
<gene>
    <name evidence="2" type="ORF">E2C01_044522</name>
</gene>
<dbReference type="EMBL" id="VSRR010009668">
    <property type="protein sequence ID" value="MPC50694.1"/>
    <property type="molecule type" value="Genomic_DNA"/>
</dbReference>
<feature type="compositionally biased region" description="Basic and acidic residues" evidence="1">
    <location>
        <begin position="41"/>
        <end position="51"/>
    </location>
</feature>
<comment type="caution">
    <text evidence="2">The sequence shown here is derived from an EMBL/GenBank/DDBJ whole genome shotgun (WGS) entry which is preliminary data.</text>
</comment>
<protein>
    <submittedName>
        <fullName evidence="2">Uncharacterized protein</fullName>
    </submittedName>
</protein>
<evidence type="ECO:0000313" key="3">
    <source>
        <dbReference type="Proteomes" id="UP000324222"/>
    </source>
</evidence>
<organism evidence="2 3">
    <name type="scientific">Portunus trituberculatus</name>
    <name type="common">Swimming crab</name>
    <name type="synonym">Neptunus trituberculatus</name>
    <dbReference type="NCBI Taxonomy" id="210409"/>
    <lineage>
        <taxon>Eukaryota</taxon>
        <taxon>Metazoa</taxon>
        <taxon>Ecdysozoa</taxon>
        <taxon>Arthropoda</taxon>
        <taxon>Crustacea</taxon>
        <taxon>Multicrustacea</taxon>
        <taxon>Malacostraca</taxon>
        <taxon>Eumalacostraca</taxon>
        <taxon>Eucarida</taxon>
        <taxon>Decapoda</taxon>
        <taxon>Pleocyemata</taxon>
        <taxon>Brachyura</taxon>
        <taxon>Eubrachyura</taxon>
        <taxon>Portunoidea</taxon>
        <taxon>Portunidae</taxon>
        <taxon>Portuninae</taxon>
        <taxon>Portunus</taxon>
    </lineage>
</organism>
<sequence>MSKVRGKKTKVRKERKENNKDGERESSEEEKKGRKKTTMMRGEKEEKRREWGSCSGRARRGQADMQGGGQRHERPRMRGGVRPFSHRRALRGSLTQATYA</sequence>
<evidence type="ECO:0000313" key="2">
    <source>
        <dbReference type="EMBL" id="MPC50694.1"/>
    </source>
</evidence>
<proteinExistence type="predicted"/>
<accession>A0A5B7G2K5</accession>
<feature type="compositionally biased region" description="Basic residues" evidence="1">
    <location>
        <begin position="1"/>
        <end position="13"/>
    </location>
</feature>
<name>A0A5B7G2K5_PORTR</name>